<dbReference type="Gramene" id="rna50329">
    <property type="protein sequence ID" value="RHN43711.1"/>
    <property type="gene ID" value="gene50329"/>
</dbReference>
<protein>
    <submittedName>
        <fullName evidence="8">Putative transcription factor B3-Domain family</fullName>
    </submittedName>
</protein>
<evidence type="ECO:0000256" key="5">
    <source>
        <dbReference type="ARBA" id="ARBA00023242"/>
    </source>
</evidence>
<gene>
    <name evidence="8" type="ORF">MtrunA17_Chr8g0390841</name>
</gene>
<dbReference type="InterPro" id="IPR003340">
    <property type="entry name" value="B3_DNA-bd"/>
</dbReference>
<dbReference type="PANTHER" id="PTHR31920">
    <property type="entry name" value="B3 DOMAIN-CONTAINING"/>
    <property type="match status" value="1"/>
</dbReference>
<dbReference type="EMBL" id="PSQE01000008">
    <property type="protein sequence ID" value="RHN43711.1"/>
    <property type="molecule type" value="Genomic_DNA"/>
</dbReference>
<reference evidence="9" key="1">
    <citation type="journal article" date="2018" name="Nat. Plants">
        <title>Whole-genome landscape of Medicago truncatula symbiotic genes.</title>
        <authorList>
            <person name="Pecrix Y."/>
            <person name="Staton S.E."/>
            <person name="Sallet E."/>
            <person name="Lelandais-Briere C."/>
            <person name="Moreau S."/>
            <person name="Carrere S."/>
            <person name="Blein T."/>
            <person name="Jardinaud M.F."/>
            <person name="Latrasse D."/>
            <person name="Zouine M."/>
            <person name="Zahm M."/>
            <person name="Kreplak J."/>
            <person name="Mayjonade B."/>
            <person name="Satge C."/>
            <person name="Perez M."/>
            <person name="Cauet S."/>
            <person name="Marande W."/>
            <person name="Chantry-Darmon C."/>
            <person name="Lopez-Roques C."/>
            <person name="Bouchez O."/>
            <person name="Berard A."/>
            <person name="Debelle F."/>
            <person name="Munos S."/>
            <person name="Bendahmane A."/>
            <person name="Berges H."/>
            <person name="Niebel A."/>
            <person name="Buitink J."/>
            <person name="Frugier F."/>
            <person name="Benhamed M."/>
            <person name="Crespi M."/>
            <person name="Gouzy J."/>
            <person name="Gamas P."/>
        </authorList>
    </citation>
    <scope>NUCLEOTIDE SEQUENCE [LARGE SCALE GENOMIC DNA]</scope>
    <source>
        <strain evidence="9">cv. Jemalong A17</strain>
    </source>
</reference>
<feature type="domain" description="TF-B3" evidence="7">
    <location>
        <begin position="38"/>
        <end position="131"/>
    </location>
</feature>
<dbReference type="PROSITE" id="PS50863">
    <property type="entry name" value="B3"/>
    <property type="match status" value="3"/>
</dbReference>
<evidence type="ECO:0000256" key="2">
    <source>
        <dbReference type="ARBA" id="ARBA00023015"/>
    </source>
</evidence>
<dbReference type="InterPro" id="IPR015300">
    <property type="entry name" value="DNA-bd_pseudobarrel_sf"/>
</dbReference>
<comment type="subcellular location">
    <subcellularLocation>
        <location evidence="1">Nucleus</location>
    </subcellularLocation>
</comment>
<dbReference type="SUPFAM" id="SSF101936">
    <property type="entry name" value="DNA-binding pseudobarrel domain"/>
    <property type="match status" value="3"/>
</dbReference>
<feature type="region of interest" description="Disordered" evidence="6">
    <location>
        <begin position="158"/>
        <end position="209"/>
    </location>
</feature>
<dbReference type="AlphaFoldDB" id="A0A396GU35"/>
<proteinExistence type="predicted"/>
<evidence type="ECO:0000259" key="7">
    <source>
        <dbReference type="PROSITE" id="PS50863"/>
    </source>
</evidence>
<dbReference type="CDD" id="cd10017">
    <property type="entry name" value="B3_DNA"/>
    <property type="match status" value="3"/>
</dbReference>
<feature type="domain" description="TF-B3" evidence="7">
    <location>
        <begin position="466"/>
        <end position="520"/>
    </location>
</feature>
<dbReference type="InterPro" id="IPR050655">
    <property type="entry name" value="Plant_B3_domain"/>
</dbReference>
<evidence type="ECO:0000256" key="1">
    <source>
        <dbReference type="ARBA" id="ARBA00004123"/>
    </source>
</evidence>
<dbReference type="Pfam" id="PF02362">
    <property type="entry name" value="B3"/>
    <property type="match status" value="3"/>
</dbReference>
<keyword evidence="3" id="KW-0238">DNA-binding</keyword>
<comment type="caution">
    <text evidence="8">The sequence shown here is derived from an EMBL/GenBank/DDBJ whole genome shotgun (WGS) entry which is preliminary data.</text>
</comment>
<evidence type="ECO:0000313" key="8">
    <source>
        <dbReference type="EMBL" id="RHN43711.1"/>
    </source>
</evidence>
<dbReference type="GO" id="GO:0003677">
    <property type="term" value="F:DNA binding"/>
    <property type="evidence" value="ECO:0007669"/>
    <property type="project" value="UniProtKB-KW"/>
</dbReference>
<feature type="domain" description="TF-B3" evidence="7">
    <location>
        <begin position="241"/>
        <end position="333"/>
    </location>
</feature>
<dbReference type="SMART" id="SM01019">
    <property type="entry name" value="B3"/>
    <property type="match status" value="3"/>
</dbReference>
<keyword evidence="4" id="KW-0804">Transcription</keyword>
<dbReference type="PANTHER" id="PTHR31920:SF108">
    <property type="entry name" value="B3 DOMAIN-CONTAINING TRANSCRIPTION FACTOR VRN1-LIKE"/>
    <property type="match status" value="1"/>
</dbReference>
<evidence type="ECO:0000256" key="4">
    <source>
        <dbReference type="ARBA" id="ARBA00023163"/>
    </source>
</evidence>
<sequence length="521" mass="60048">MPPMHRKGDRSVSINTIHHNSEDLSMTCNPRNMHSFIRFFKIVTSTNIQDGTLKIPDAFTKKYSGDLSNPMFLKTPDDKKWEVHLTKKDGDIWIHKGWNEFATHYSIDHGHMLMFQYEKTSHFKIYIFNKSTLEIEYHVDGNNQHEQNNLVENLDEKPTCKKTRPKSQISSLQPHKKSRIGASKDVGTSSKLKKNPKLVQVKEESEDTTECLNVNDQEPKNSTSKIAEALNKAKNYKTNNPFFTVVMTYSYANKYMYIPVDFEQKYMKEKQSVIVLQVLDNGRTWNVKHWGRHVSTGWKKFAFDNNLKVGDVCLFEMIKSNAYAFKVLIFRLGEEHSLPPQVHGDGVNWVETARIPGVECKTMSYKGKKATQNSLHASSCSFKSSEVKKESDQFASTLKNPHFTIKVISSHADVYKPYLIHVMQSWSKHAVIDILPLTLQRIHNSFSEKYLCHKKIVTLQFNKNLWHVRLASCPSEPSTKLSTGWSKFVEENKLEAGDVCVFELVNKEDLVFDAHIFRGCN</sequence>
<keyword evidence="5" id="KW-0539">Nucleus</keyword>
<name>A0A396GU35_MEDTR</name>
<evidence type="ECO:0000256" key="6">
    <source>
        <dbReference type="SAM" id="MobiDB-lite"/>
    </source>
</evidence>
<organism evidence="8 9">
    <name type="scientific">Medicago truncatula</name>
    <name type="common">Barrel medic</name>
    <name type="synonym">Medicago tribuloides</name>
    <dbReference type="NCBI Taxonomy" id="3880"/>
    <lineage>
        <taxon>Eukaryota</taxon>
        <taxon>Viridiplantae</taxon>
        <taxon>Streptophyta</taxon>
        <taxon>Embryophyta</taxon>
        <taxon>Tracheophyta</taxon>
        <taxon>Spermatophyta</taxon>
        <taxon>Magnoliopsida</taxon>
        <taxon>eudicotyledons</taxon>
        <taxon>Gunneridae</taxon>
        <taxon>Pentapetalae</taxon>
        <taxon>rosids</taxon>
        <taxon>fabids</taxon>
        <taxon>Fabales</taxon>
        <taxon>Fabaceae</taxon>
        <taxon>Papilionoideae</taxon>
        <taxon>50 kb inversion clade</taxon>
        <taxon>NPAAA clade</taxon>
        <taxon>Hologalegina</taxon>
        <taxon>IRL clade</taxon>
        <taxon>Trifolieae</taxon>
        <taxon>Medicago</taxon>
    </lineage>
</organism>
<accession>A0A396GU35</accession>
<dbReference type="Proteomes" id="UP000265566">
    <property type="component" value="Chromosome 8"/>
</dbReference>
<keyword evidence="2" id="KW-0805">Transcription regulation</keyword>
<evidence type="ECO:0000256" key="3">
    <source>
        <dbReference type="ARBA" id="ARBA00023125"/>
    </source>
</evidence>
<dbReference type="GO" id="GO:0005634">
    <property type="term" value="C:nucleus"/>
    <property type="evidence" value="ECO:0007669"/>
    <property type="project" value="UniProtKB-SubCell"/>
</dbReference>
<dbReference type="Gene3D" id="2.40.330.10">
    <property type="entry name" value="DNA-binding pseudobarrel domain"/>
    <property type="match status" value="3"/>
</dbReference>
<evidence type="ECO:0000313" key="9">
    <source>
        <dbReference type="Proteomes" id="UP000265566"/>
    </source>
</evidence>